<dbReference type="EMBL" id="AWGJ01000006">
    <property type="protein sequence ID" value="ODN78912.1"/>
    <property type="molecule type" value="Genomic_DNA"/>
</dbReference>
<feature type="compositionally biased region" description="Low complexity" evidence="2">
    <location>
        <begin position="783"/>
        <end position="799"/>
    </location>
</feature>
<feature type="compositionally biased region" description="Polar residues" evidence="2">
    <location>
        <begin position="1513"/>
        <end position="1538"/>
    </location>
</feature>
<feature type="compositionally biased region" description="Polar residues" evidence="2">
    <location>
        <begin position="535"/>
        <end position="551"/>
    </location>
</feature>
<feature type="compositionally biased region" description="Low complexity" evidence="2">
    <location>
        <begin position="993"/>
        <end position="1021"/>
    </location>
</feature>
<feature type="compositionally biased region" description="Polar residues" evidence="2">
    <location>
        <begin position="1105"/>
        <end position="1115"/>
    </location>
</feature>
<feature type="compositionally biased region" description="Polar residues" evidence="2">
    <location>
        <begin position="164"/>
        <end position="176"/>
    </location>
</feature>
<feature type="compositionally biased region" description="Basic and acidic residues" evidence="2">
    <location>
        <begin position="1141"/>
        <end position="1152"/>
    </location>
</feature>
<feature type="region of interest" description="Disordered" evidence="2">
    <location>
        <begin position="1180"/>
        <end position="1244"/>
    </location>
</feature>
<name>A0A1E3HRH3_9TREE</name>
<feature type="compositionally biased region" description="Basic and acidic residues" evidence="2">
    <location>
        <begin position="1575"/>
        <end position="1589"/>
    </location>
</feature>
<feature type="compositionally biased region" description="Low complexity" evidence="2">
    <location>
        <begin position="931"/>
        <end position="941"/>
    </location>
</feature>
<feature type="compositionally biased region" description="Low complexity" evidence="2">
    <location>
        <begin position="825"/>
        <end position="841"/>
    </location>
</feature>
<keyword evidence="4" id="KW-1185">Reference proteome</keyword>
<protein>
    <submittedName>
        <fullName evidence="3">Uncharacterized protein</fullName>
    </submittedName>
</protein>
<dbReference type="STRING" id="1295533.A0A1E3HRH3"/>
<feature type="region of interest" description="Disordered" evidence="2">
    <location>
        <begin position="670"/>
        <end position="693"/>
    </location>
</feature>
<feature type="region of interest" description="Disordered" evidence="2">
    <location>
        <begin position="1359"/>
        <end position="1429"/>
    </location>
</feature>
<feature type="region of interest" description="Disordered" evidence="2">
    <location>
        <begin position="819"/>
        <end position="841"/>
    </location>
</feature>
<feature type="compositionally biased region" description="Low complexity" evidence="2">
    <location>
        <begin position="1822"/>
        <end position="1833"/>
    </location>
</feature>
<dbReference type="Proteomes" id="UP000094065">
    <property type="component" value="Unassembled WGS sequence"/>
</dbReference>
<feature type="region of interest" description="Disordered" evidence="2">
    <location>
        <begin position="1820"/>
        <end position="1840"/>
    </location>
</feature>
<feature type="region of interest" description="Disordered" evidence="2">
    <location>
        <begin position="2319"/>
        <end position="2350"/>
    </location>
</feature>
<feature type="compositionally biased region" description="Basic and acidic residues" evidence="2">
    <location>
        <begin position="749"/>
        <end position="766"/>
    </location>
</feature>
<evidence type="ECO:0000313" key="4">
    <source>
        <dbReference type="Proteomes" id="UP000094065"/>
    </source>
</evidence>
<feature type="compositionally biased region" description="Polar residues" evidence="2">
    <location>
        <begin position="1068"/>
        <end position="1077"/>
    </location>
</feature>
<feature type="compositionally biased region" description="Polar residues" evidence="2">
    <location>
        <begin position="201"/>
        <end position="211"/>
    </location>
</feature>
<feature type="region of interest" description="Disordered" evidence="2">
    <location>
        <begin position="162"/>
        <end position="407"/>
    </location>
</feature>
<dbReference type="GeneID" id="30155748"/>
<reference evidence="3 4" key="1">
    <citation type="submission" date="2016-06" db="EMBL/GenBank/DDBJ databases">
        <title>Evolution of pathogenesis and genome organization in the Tremellales.</title>
        <authorList>
            <person name="Cuomo C."/>
            <person name="Litvintseva A."/>
            <person name="Heitman J."/>
            <person name="Chen Y."/>
            <person name="Sun S."/>
            <person name="Springer D."/>
            <person name="Dromer F."/>
            <person name="Young S."/>
            <person name="Zeng Q."/>
            <person name="Chapman S."/>
            <person name="Gujja S."/>
            <person name="Saif S."/>
            <person name="Birren B."/>
        </authorList>
    </citation>
    <scope>NUCLEOTIDE SEQUENCE [LARGE SCALE GENOMIC DNA]</scope>
    <source>
        <strain evidence="3 4">CBS 6039</strain>
    </source>
</reference>
<feature type="compositionally biased region" description="Basic and acidic residues" evidence="2">
    <location>
        <begin position="671"/>
        <end position="692"/>
    </location>
</feature>
<feature type="region of interest" description="Disordered" evidence="2">
    <location>
        <begin position="1677"/>
        <end position="1704"/>
    </location>
</feature>
<feature type="region of interest" description="Disordered" evidence="2">
    <location>
        <begin position="1465"/>
        <end position="1605"/>
    </location>
</feature>
<feature type="compositionally biased region" description="Low complexity" evidence="2">
    <location>
        <begin position="1116"/>
        <end position="1126"/>
    </location>
</feature>
<feature type="region of interest" description="Disordered" evidence="2">
    <location>
        <begin position="919"/>
        <end position="975"/>
    </location>
</feature>
<feature type="compositionally biased region" description="Pro residues" evidence="2">
    <location>
        <begin position="511"/>
        <end position="528"/>
    </location>
</feature>
<proteinExistence type="predicted"/>
<feature type="compositionally biased region" description="Basic and acidic residues" evidence="2">
    <location>
        <begin position="354"/>
        <end position="366"/>
    </location>
</feature>
<feature type="compositionally biased region" description="Basic and acidic residues" evidence="2">
    <location>
        <begin position="240"/>
        <end position="253"/>
    </location>
</feature>
<feature type="region of interest" description="Disordered" evidence="2">
    <location>
        <begin position="1296"/>
        <end position="1317"/>
    </location>
</feature>
<feature type="compositionally biased region" description="Basic and acidic residues" evidence="2">
    <location>
        <begin position="480"/>
        <end position="491"/>
    </location>
</feature>
<accession>A0A1E3HRH3</accession>
<feature type="region of interest" description="Disordered" evidence="2">
    <location>
        <begin position="993"/>
        <end position="1152"/>
    </location>
</feature>
<dbReference type="RefSeq" id="XP_018993958.1">
    <property type="nucleotide sequence ID" value="XM_019138521.1"/>
</dbReference>
<feature type="region of interest" description="Disordered" evidence="2">
    <location>
        <begin position="747"/>
        <end position="800"/>
    </location>
</feature>
<feature type="compositionally biased region" description="Basic and acidic residues" evidence="2">
    <location>
        <begin position="1547"/>
        <end position="1556"/>
    </location>
</feature>
<feature type="compositionally biased region" description="Polar residues" evidence="2">
    <location>
        <begin position="1417"/>
        <end position="1426"/>
    </location>
</feature>
<evidence type="ECO:0000313" key="3">
    <source>
        <dbReference type="EMBL" id="ODN78912.1"/>
    </source>
</evidence>
<feature type="compositionally biased region" description="Acidic residues" evidence="2">
    <location>
        <begin position="455"/>
        <end position="479"/>
    </location>
</feature>
<feature type="region of interest" description="Disordered" evidence="2">
    <location>
        <begin position="2283"/>
        <end position="2304"/>
    </location>
</feature>
<sequence length="2350" mass="252922">MYPSNNVDYSYLPTPTSLPSKPPPRPHALDRNFRFPLHPPPPQPNFQRGQQGHGFSPSMSVKGSLEGAGLGGGERHERTNTLQLNPGAPAEWADMGYGPPVSAVGGLKYDRSPLGHGFAPSVQHHSNSLPIHSPNSPHALPQINTNILLTPGLTPPPINRAWTLDSSSRSNLSPLAQSHGGRNLTRSPLAYEDGRAGASSPARSMVSSARSANGDGPERGDRRVFTAPSYTYHTGPGGPRSERLAHPIPERAPKGLRGRIGGPPKAVLGGPGGKTFDEMMTDQGKGLQSPEKASGGLTPSPRPSNRDGSSQGGDEEEEELKWKGNRVVVRMPHKEYNPPESPLFVKDPEEEDGDHTPVEQLSRKEAFPWPAAQVRLSPESTPLPISPRDAEHEDPGEALSRVPSPDIDCDVETVWKGKKLVLAIPEPDAWGSLAQERDERELEKMLDEMAAAEQAELDATPDEKEDDEVEDERIEEVLDDAEKTFDAHGSPEEGSAGGLHRASTSTTHHPPLSPSQCPLPPSPIPASPPMSANSQFSAKRSQGGLQMNSFARRQLGGFLKQAAGESDKEARPILKRPTRRLESVDIPPLAVKEMIVGEGSPEAGPSQETVKEVTQPSVEASIPSSELQESEPERKSSVDEEEGKPVKDEAIPLPASLLDLKRRALASSLALKEKKEKDKESEKLPPHLRDARNSVIQSIASYSTNKAKTDPPAIPELPAIQNTGERAAITSQNATLSASVPTAIVEEVSEGRPESDKPIKRQRAVEEGLQASERAPISIRFGTSSAPAPRPSLRPTAASFKPKESKGIVFGAALARDAEERSSKASRASTTSTSSSKKLRAAASEFVPPSRSFASESANFTFAMPFATIPLWSQGGLIDTPCGTSIGDAPAFHRLNFVSSSAVPFKPASLRKVSITSIPSSSAPRRVDSPAESVATTTASEAKMRASAPIFTPGAKSSTNSSPAFAPSRVPSTTPLSTATKIRAAAAVFMPASSIGSGSLPSSPVKGSSPTPSISSTTSKTVLKHDAPAFIPSSEKRKRARAEDYLHREPSEKTSSEMEVDTAPRENVSASTESGIQTVEAGDDGKVGSQVVMPVPAEDPAPANEGQTTDQVQGDSSSPISAPSSAFDTTTAAPSETAEVSLREMDGSHHDEEVKLVIEQADGDAETSRLLPVEQSVIHFRREASPMPSAGTGRPDSLGNSELSEVPSLSEDGRTPRPSLATRHSYNSYRPRDTPDISSSLSEPTVPLDDVVIHPSQPLPSHHTAQIHEKSPSITMLSVYASDEDDSTEPFATAIEAGTEDGEGVEREMESIATPDVPYTASTLNAHYSESEEEASGSVSGTVREAEFADGVEQSTLFGSQKVGEAPGGSNFEFTFGELSRSSPSSLEQIEEQNRPQDSLQPTLLAPAANAGPPRSLRSSAPNPEVSSRPLLLAAPSPYVPMVALDSEEAADFKRFMEYSKMSESPRAAFPDNLPDVPATFEGPGEHFEYSDEDNGVETIQAVESRELEGGDNDSSQENQVHGVGNLSQSTVVPSGQVSLAPEEYEEYKRFTEASRSHGPTNSSPPYYHGIAKPSPDHPSQDLTHDLDSRSPIVPGREMPEEPSTVVALAPEEMEDFRKFTEWMFPLNRQSSGSNSYALAADLAYGSTVSSEHPHPSHPTHVPSYSQVISSATTTEPFGAASEHSHPSLTNSPAAFPPPTSLNTSTDFVIQAPPKGKGKDKLLSVEAIGRAIGVDSDLNTPATGSYSYEASGVMKMLEDLCQQYGRKDHISSSPGGIGEEILHSVHVLTAQQSEWSSYLIEKLTSALEDQTQLLTTLKQNMSAPPVSPSAYPSTQNEDAKGNTRQEEMFTAILTSQHAILSKFDEVAAIRLSSTDDLHTAIAALHEAEDAAKDRSSSAQANTKSEVRVATLSTELASTKSQVTSLEAEIGILKQRLKDTRYERNELRDTMDAKEKQLLGAIMSEEKKNEEMDRLVARALAAELERDAFAKKVKEMRLDELEDEKELKKLQLEMQTERTLAASALTDKDEALAALHSALKETQQALASTQSQLAIALQAPHPAPTLNPPEPSPLLVSTSSALAELSQSSYSFHEEIMGRISKLDDDMHESMGSRVKEYGEALGENRRLTGEVDTLQEKLESASRERLNLEKDVLPKLSALETEHVHTVVSLQSETARREAAEFKLAEMEKRLSAMQEQTMRWQIEVATRHSQAQMGEIRLQTLTQENVYWREFALGADRRRFRSYVASRPFEAEQSPDQSAFHTPATGFKSAARSTARIVSSPLIAVTPTRGGDQRNTSPLKRSIKGSILDSPIVVSDESMDMDIVSDESRKDLLSPPQGDRPSGRVVVSS</sequence>
<feature type="compositionally biased region" description="Basic and acidic residues" evidence="2">
    <location>
        <begin position="631"/>
        <end position="650"/>
    </location>
</feature>
<comment type="caution">
    <text evidence="3">The sequence shown here is derived from an EMBL/GenBank/DDBJ whole genome shotgun (WGS) entry which is preliminary data.</text>
</comment>
<evidence type="ECO:0000256" key="1">
    <source>
        <dbReference type="SAM" id="Coils"/>
    </source>
</evidence>
<gene>
    <name evidence="3" type="ORF">L202_04439</name>
</gene>
<feature type="coiled-coil region" evidence="1">
    <location>
        <begin position="2124"/>
        <end position="2204"/>
    </location>
</feature>
<feature type="compositionally biased region" description="Polar residues" evidence="2">
    <location>
        <begin position="606"/>
        <end position="627"/>
    </location>
</feature>
<feature type="coiled-coil region" evidence="1">
    <location>
        <begin position="1908"/>
        <end position="2058"/>
    </location>
</feature>
<organism evidence="3 4">
    <name type="scientific">Cryptococcus amylolentus CBS 6039</name>
    <dbReference type="NCBI Taxonomy" id="1295533"/>
    <lineage>
        <taxon>Eukaryota</taxon>
        <taxon>Fungi</taxon>
        <taxon>Dikarya</taxon>
        <taxon>Basidiomycota</taxon>
        <taxon>Agaricomycotina</taxon>
        <taxon>Tremellomycetes</taxon>
        <taxon>Tremellales</taxon>
        <taxon>Cryptococcaceae</taxon>
        <taxon>Cryptococcus</taxon>
    </lineage>
</organism>
<feature type="compositionally biased region" description="Basic and acidic residues" evidence="2">
    <location>
        <begin position="1041"/>
        <end position="1056"/>
    </location>
</feature>
<feature type="region of interest" description="Disordered" evidence="2">
    <location>
        <begin position="448"/>
        <end position="657"/>
    </location>
</feature>
<evidence type="ECO:0000256" key="2">
    <source>
        <dbReference type="SAM" id="MobiDB-lite"/>
    </source>
</evidence>
<keyword evidence="1" id="KW-0175">Coiled coil</keyword>
<dbReference type="OrthoDB" id="2575338at2759"/>
<feature type="region of interest" description="Disordered" evidence="2">
    <location>
        <begin position="1"/>
        <end position="80"/>
    </location>
</feature>